<sequence length="301" mass="34283">MNCSGESQDGNSAPSDAERLARRLEKEAGYRVLRELPVDQGVDRLELPHSDLRIGVSLDVETTGLSPQHDRIVELAIKRFTFDSSGKIHSVERERSWQEDPGGPMPPRVSRLTGLTDAQLRGRQFDDDAIAEFLGRCELVIAHNAKFDRPFFESRFPNLRNLAWACSLTQLDWLDLGFDGRALGHLLFQSGWYFAGHRAAGDVCALTKLLGQQALDGRSVLSHLLAVCDRVTFRLDAVGAPFESKDLLKNRAYQWSVEERFWWREIDEDALVQEKQWLESNVYFGRGSPKVQEIRPNNRFR</sequence>
<accession>A0A2S4MHE7</accession>
<dbReference type="Proteomes" id="UP000236919">
    <property type="component" value="Unassembled WGS sequence"/>
</dbReference>
<proteinExistence type="predicted"/>
<feature type="domain" description="Exonuclease" evidence="1">
    <location>
        <begin position="56"/>
        <end position="219"/>
    </location>
</feature>
<dbReference type="GO" id="GO:0003676">
    <property type="term" value="F:nucleic acid binding"/>
    <property type="evidence" value="ECO:0007669"/>
    <property type="project" value="InterPro"/>
</dbReference>
<organism evidence="2 3">
    <name type="scientific">Bosea psychrotolerans</name>
    <dbReference type="NCBI Taxonomy" id="1871628"/>
    <lineage>
        <taxon>Bacteria</taxon>
        <taxon>Pseudomonadati</taxon>
        <taxon>Pseudomonadota</taxon>
        <taxon>Alphaproteobacteria</taxon>
        <taxon>Hyphomicrobiales</taxon>
        <taxon>Boseaceae</taxon>
        <taxon>Bosea</taxon>
    </lineage>
</organism>
<dbReference type="AlphaFoldDB" id="A0A2S4MHE7"/>
<dbReference type="EMBL" id="PQFZ01000003">
    <property type="protein sequence ID" value="POR54091.1"/>
    <property type="molecule type" value="Genomic_DNA"/>
</dbReference>
<evidence type="ECO:0000259" key="1">
    <source>
        <dbReference type="SMART" id="SM00479"/>
    </source>
</evidence>
<protein>
    <submittedName>
        <fullName evidence="2">DNA polymerase-3 subunit epsilon</fullName>
    </submittedName>
</protein>
<dbReference type="PANTHER" id="PTHR30231">
    <property type="entry name" value="DNA POLYMERASE III SUBUNIT EPSILON"/>
    <property type="match status" value="1"/>
</dbReference>
<dbReference type="PANTHER" id="PTHR30231:SF37">
    <property type="entry name" value="EXODEOXYRIBONUCLEASE 10"/>
    <property type="match status" value="1"/>
</dbReference>
<reference evidence="2 3" key="1">
    <citation type="submission" date="2018-01" db="EMBL/GenBank/DDBJ databases">
        <title>Genomic Encyclopedia of Type Strains, Phase III (KMG-III): the genomes of soil and plant-associated and newly described type strains.</title>
        <authorList>
            <person name="Whitman W."/>
        </authorList>
    </citation>
    <scope>NUCLEOTIDE SEQUENCE [LARGE SCALE GENOMIC DNA]</scope>
    <source>
        <strain evidence="2 3">1131</strain>
    </source>
</reference>
<dbReference type="SUPFAM" id="SSF53098">
    <property type="entry name" value="Ribonuclease H-like"/>
    <property type="match status" value="1"/>
</dbReference>
<name>A0A2S4MHE7_9HYPH</name>
<dbReference type="CDD" id="cd06127">
    <property type="entry name" value="DEDDh"/>
    <property type="match status" value="1"/>
</dbReference>
<dbReference type="NCBIfam" id="NF006615">
    <property type="entry name" value="PRK09182.1"/>
    <property type="match status" value="1"/>
</dbReference>
<dbReference type="SMART" id="SM00479">
    <property type="entry name" value="EXOIII"/>
    <property type="match status" value="1"/>
</dbReference>
<comment type="caution">
    <text evidence="2">The sequence shown here is derived from an EMBL/GenBank/DDBJ whole genome shotgun (WGS) entry which is preliminary data.</text>
</comment>
<dbReference type="Pfam" id="PF00929">
    <property type="entry name" value="RNase_T"/>
    <property type="match status" value="1"/>
</dbReference>
<dbReference type="InterPro" id="IPR013520">
    <property type="entry name" value="Ribonucl_H"/>
</dbReference>
<dbReference type="InterPro" id="IPR036397">
    <property type="entry name" value="RNaseH_sf"/>
</dbReference>
<dbReference type="Gene3D" id="3.30.420.10">
    <property type="entry name" value="Ribonuclease H-like superfamily/Ribonuclease H"/>
    <property type="match status" value="1"/>
</dbReference>
<dbReference type="InterPro" id="IPR012337">
    <property type="entry name" value="RNaseH-like_sf"/>
</dbReference>
<dbReference type="GO" id="GO:0005829">
    <property type="term" value="C:cytosol"/>
    <property type="evidence" value="ECO:0007669"/>
    <property type="project" value="TreeGrafter"/>
</dbReference>
<dbReference type="GO" id="GO:0045004">
    <property type="term" value="P:DNA replication proofreading"/>
    <property type="evidence" value="ECO:0007669"/>
    <property type="project" value="TreeGrafter"/>
</dbReference>
<keyword evidence="3" id="KW-1185">Reference proteome</keyword>
<evidence type="ECO:0000313" key="2">
    <source>
        <dbReference type="EMBL" id="POR54091.1"/>
    </source>
</evidence>
<gene>
    <name evidence="2" type="ORF">CYD53_103189</name>
</gene>
<evidence type="ECO:0000313" key="3">
    <source>
        <dbReference type="Proteomes" id="UP000236919"/>
    </source>
</evidence>
<dbReference type="GO" id="GO:0008408">
    <property type="term" value="F:3'-5' exonuclease activity"/>
    <property type="evidence" value="ECO:0007669"/>
    <property type="project" value="TreeGrafter"/>
</dbReference>